<name>A0A6G8PTC3_9ACTN</name>
<feature type="transmembrane region" description="Helical" evidence="1">
    <location>
        <begin position="144"/>
        <end position="166"/>
    </location>
</feature>
<evidence type="ECO:0000313" key="3">
    <source>
        <dbReference type="Proteomes" id="UP000502706"/>
    </source>
</evidence>
<dbReference type="KEGG" id="rmar:GBA65_03200"/>
<keyword evidence="1" id="KW-0472">Membrane</keyword>
<protein>
    <submittedName>
        <fullName evidence="2">Uncharacterized protein</fullName>
    </submittedName>
</protein>
<sequence>MEPTISLSARKVFWVLLSVALLLAALCVAVVLYKATPGAAESRLFSDNPNLGSLNLFDLKKEQSFGTWYTAFLLLSCSALAAVVSSLKRRAGEPYVNHWRILSLVFLYLSIDEGVTIHEKLGPITRPFLRSFGIQLGGLLNNAWVIPAAVLLLVFVVAFLGFFFRLPRKQQVLFLVAGLLYVGGAMGLEMVNALVASIFGEQKGMVRIMIPVAEESLEMLGIVVFAYALLSYMGSRHREVRFRVEGEKPDKLDDEPTR</sequence>
<organism evidence="2 3">
    <name type="scientific">Rubrobacter marinus</name>
    <dbReference type="NCBI Taxonomy" id="2653852"/>
    <lineage>
        <taxon>Bacteria</taxon>
        <taxon>Bacillati</taxon>
        <taxon>Actinomycetota</taxon>
        <taxon>Rubrobacteria</taxon>
        <taxon>Rubrobacterales</taxon>
        <taxon>Rubrobacteraceae</taxon>
        <taxon>Rubrobacter</taxon>
    </lineage>
</organism>
<dbReference type="EMBL" id="CP045121">
    <property type="protein sequence ID" value="QIN77680.1"/>
    <property type="molecule type" value="Genomic_DNA"/>
</dbReference>
<feature type="transmembrane region" description="Helical" evidence="1">
    <location>
        <begin position="173"/>
        <end position="199"/>
    </location>
</feature>
<dbReference type="RefSeq" id="WP_166395358.1">
    <property type="nucleotide sequence ID" value="NZ_CP045121.1"/>
</dbReference>
<feature type="transmembrane region" description="Helical" evidence="1">
    <location>
        <begin position="99"/>
        <end position="117"/>
    </location>
</feature>
<keyword evidence="1" id="KW-0812">Transmembrane</keyword>
<reference evidence="2 3" key="1">
    <citation type="submission" date="2019-10" db="EMBL/GenBank/DDBJ databases">
        <title>Rubrobacter sp nov SCSIO 52915 isolated from a deep-sea sediment in the South China Sea.</title>
        <authorList>
            <person name="Chen R.W."/>
        </authorList>
    </citation>
    <scope>NUCLEOTIDE SEQUENCE [LARGE SCALE GENOMIC DNA]</scope>
    <source>
        <strain evidence="2 3">SCSIO 52915</strain>
    </source>
</reference>
<keyword evidence="3" id="KW-1185">Reference proteome</keyword>
<feature type="transmembrane region" description="Helical" evidence="1">
    <location>
        <begin position="219"/>
        <end position="235"/>
    </location>
</feature>
<proteinExistence type="predicted"/>
<dbReference type="AlphaFoldDB" id="A0A6G8PTC3"/>
<evidence type="ECO:0000256" key="1">
    <source>
        <dbReference type="SAM" id="Phobius"/>
    </source>
</evidence>
<accession>A0A6G8PTC3</accession>
<keyword evidence="1" id="KW-1133">Transmembrane helix</keyword>
<dbReference type="Proteomes" id="UP000502706">
    <property type="component" value="Chromosome"/>
</dbReference>
<feature type="transmembrane region" description="Helical" evidence="1">
    <location>
        <begin position="66"/>
        <end position="87"/>
    </location>
</feature>
<evidence type="ECO:0000313" key="2">
    <source>
        <dbReference type="EMBL" id="QIN77680.1"/>
    </source>
</evidence>
<feature type="transmembrane region" description="Helical" evidence="1">
    <location>
        <begin position="12"/>
        <end position="33"/>
    </location>
</feature>
<gene>
    <name evidence="2" type="ORF">GBA65_03200</name>
</gene>